<keyword evidence="6 11" id="KW-0694">RNA-binding</keyword>
<keyword evidence="3 11" id="KW-0489">Methyltransferase</keyword>
<feature type="active site" description="Nucleophile" evidence="11">
    <location>
        <position position="309"/>
    </location>
</feature>
<keyword evidence="15" id="KW-1185">Reference proteome</keyword>
<dbReference type="PRINTS" id="PR02008">
    <property type="entry name" value="RCMTFAMILY"/>
</dbReference>
<comment type="subcellular location">
    <subcellularLocation>
        <location evidence="1">Mitochondrion</location>
    </subcellularLocation>
</comment>
<comment type="similarity">
    <text evidence="11">Belongs to the class I-like SAM-binding methyltransferase superfamily. RsmB/NOP family.</text>
</comment>
<protein>
    <recommendedName>
        <fullName evidence="9">NOL1/NOP2/Sun domain family member 4</fullName>
    </recommendedName>
</protein>
<feature type="compositionally biased region" description="Acidic residues" evidence="12">
    <location>
        <begin position="28"/>
        <end position="37"/>
    </location>
</feature>
<dbReference type="GO" id="GO:0008173">
    <property type="term" value="F:RNA methyltransferase activity"/>
    <property type="evidence" value="ECO:0007669"/>
    <property type="project" value="InterPro"/>
</dbReference>
<dbReference type="PANTHER" id="PTHR22808">
    <property type="entry name" value="NCL1 YEAST -RELATED NOL1/NOP2/FMU SUN DOMAIN-CONTAINING"/>
    <property type="match status" value="1"/>
</dbReference>
<dbReference type="Proteomes" id="UP000825935">
    <property type="component" value="Chromosome 19"/>
</dbReference>
<dbReference type="OrthoDB" id="427002at2759"/>
<keyword evidence="5 11" id="KW-0949">S-adenosyl-L-methionine</keyword>
<dbReference type="Gene3D" id="6.20.240.40">
    <property type="match status" value="1"/>
</dbReference>
<reference evidence="14" key="1">
    <citation type="submission" date="2021-08" db="EMBL/GenBank/DDBJ databases">
        <title>WGS assembly of Ceratopteris richardii.</title>
        <authorList>
            <person name="Marchant D.B."/>
            <person name="Chen G."/>
            <person name="Jenkins J."/>
            <person name="Shu S."/>
            <person name="Leebens-Mack J."/>
            <person name="Grimwood J."/>
            <person name="Schmutz J."/>
            <person name="Soltis P."/>
            <person name="Soltis D."/>
            <person name="Chen Z.-H."/>
        </authorList>
    </citation>
    <scope>NUCLEOTIDE SEQUENCE</scope>
    <source>
        <strain evidence="14">Whitten #5841</strain>
        <tissue evidence="14">Leaf</tissue>
    </source>
</reference>
<dbReference type="OMA" id="XDILTSP"/>
<evidence type="ECO:0000256" key="2">
    <source>
        <dbReference type="ARBA" id="ARBA00022552"/>
    </source>
</evidence>
<feature type="binding site" evidence="11">
    <location>
        <position position="240"/>
    </location>
    <ligand>
        <name>S-adenosyl-L-methionine</name>
        <dbReference type="ChEBI" id="CHEBI:59789"/>
    </ligand>
</feature>
<dbReference type="InterPro" id="IPR001678">
    <property type="entry name" value="MeTrfase_RsmB-F_NOP2_dom"/>
</dbReference>
<keyword evidence="4 11" id="KW-0808">Transferase</keyword>
<evidence type="ECO:0000256" key="5">
    <source>
        <dbReference type="ARBA" id="ARBA00022691"/>
    </source>
</evidence>
<feature type="binding site" evidence="11">
    <location>
        <begin position="184"/>
        <end position="190"/>
    </location>
    <ligand>
        <name>S-adenosyl-L-methionine</name>
        <dbReference type="ChEBI" id="CHEBI:59789"/>
    </ligand>
</feature>
<evidence type="ECO:0000256" key="4">
    <source>
        <dbReference type="ARBA" id="ARBA00022679"/>
    </source>
</evidence>
<evidence type="ECO:0000256" key="3">
    <source>
        <dbReference type="ARBA" id="ARBA00022603"/>
    </source>
</evidence>
<evidence type="ECO:0000313" key="15">
    <source>
        <dbReference type="Proteomes" id="UP000825935"/>
    </source>
</evidence>
<keyword evidence="7" id="KW-0809">Transit peptide</keyword>
<evidence type="ECO:0000256" key="10">
    <source>
        <dbReference type="ARBA" id="ARBA00049302"/>
    </source>
</evidence>
<feature type="region of interest" description="Disordered" evidence="12">
    <location>
        <begin position="28"/>
        <end position="48"/>
    </location>
</feature>
<comment type="catalytic activity">
    <reaction evidence="10">
        <text>a cytidine in rRNA + S-adenosyl-L-methionine = a 5-methylcytidine in rRNA + S-adenosyl-L-homocysteine + H(+)</text>
        <dbReference type="Rhea" id="RHEA:61484"/>
        <dbReference type="Rhea" id="RHEA-COMP:15836"/>
        <dbReference type="Rhea" id="RHEA-COMP:15837"/>
        <dbReference type="ChEBI" id="CHEBI:15378"/>
        <dbReference type="ChEBI" id="CHEBI:57856"/>
        <dbReference type="ChEBI" id="CHEBI:59789"/>
        <dbReference type="ChEBI" id="CHEBI:74483"/>
        <dbReference type="ChEBI" id="CHEBI:82748"/>
    </reaction>
</comment>
<evidence type="ECO:0000259" key="13">
    <source>
        <dbReference type="PROSITE" id="PS51686"/>
    </source>
</evidence>
<keyword evidence="8" id="KW-0496">Mitochondrion</keyword>
<dbReference type="InterPro" id="IPR049560">
    <property type="entry name" value="MeTrfase_RsmB-F_NOP2_cat"/>
</dbReference>
<organism evidence="14 15">
    <name type="scientific">Ceratopteris richardii</name>
    <name type="common">Triangle waterfern</name>
    <dbReference type="NCBI Taxonomy" id="49495"/>
    <lineage>
        <taxon>Eukaryota</taxon>
        <taxon>Viridiplantae</taxon>
        <taxon>Streptophyta</taxon>
        <taxon>Embryophyta</taxon>
        <taxon>Tracheophyta</taxon>
        <taxon>Polypodiopsida</taxon>
        <taxon>Polypodiidae</taxon>
        <taxon>Polypodiales</taxon>
        <taxon>Pteridineae</taxon>
        <taxon>Pteridaceae</taxon>
        <taxon>Parkerioideae</taxon>
        <taxon>Ceratopteris</taxon>
    </lineage>
</organism>
<keyword evidence="2" id="KW-0698">rRNA processing</keyword>
<evidence type="ECO:0000256" key="9">
    <source>
        <dbReference type="ARBA" id="ARBA00042050"/>
    </source>
</evidence>
<dbReference type="Gene3D" id="3.40.50.150">
    <property type="entry name" value="Vaccinia Virus protein VP39"/>
    <property type="match status" value="1"/>
</dbReference>
<sequence length="370" mass="42364">MFIWSPVRNHMNTTPRYCSMTEAQELEVSGEESDDETANSSSATSRRLRHQKLALSKTKLKKLAREEQDRQQKLLVVQAFHRFYESQYGDRWSKIFRALQEKPRAACLVNKFADMAVFEETMKGVANLRRLSFVSVPLYECDDRFPHPERDDRNVYTYYMLDAASVLATEALRLAPDDNVLDLCAAPGGKSVAILQHLNLPVGSLTANEVSNDRRRRLWKVITDYLPEDLRQHVSVTGRDGTQWSQPNSFDKVLVDAPCSSERHLLQNHEELSKWSEHRTVHCSKRQLALLNAALKNVCIGGLVVYSTCSISNVENDKVIEKALRKKKIDFEVVNDSWLLGEKTEYGWIVLPDTSDGWGPLYFCVLRRLA</sequence>
<evidence type="ECO:0000313" key="14">
    <source>
        <dbReference type="EMBL" id="KAH7351781.1"/>
    </source>
</evidence>
<dbReference type="GO" id="GO:0031167">
    <property type="term" value="P:rRNA methylation"/>
    <property type="evidence" value="ECO:0007669"/>
    <property type="project" value="TreeGrafter"/>
</dbReference>
<feature type="binding site" evidence="11">
    <location>
        <position position="209"/>
    </location>
    <ligand>
        <name>S-adenosyl-L-methionine</name>
        <dbReference type="ChEBI" id="CHEBI:59789"/>
    </ligand>
</feature>
<proteinExistence type="inferred from homology"/>
<dbReference type="AlphaFoldDB" id="A0A8T2SJX2"/>
<accession>A0A8T2SJX2</accession>
<comment type="caution">
    <text evidence="14">The sequence shown here is derived from an EMBL/GenBank/DDBJ whole genome shotgun (WGS) entry which is preliminary data.</text>
</comment>
<dbReference type="GO" id="GO:0003723">
    <property type="term" value="F:RNA binding"/>
    <property type="evidence" value="ECO:0007669"/>
    <property type="project" value="UniProtKB-UniRule"/>
</dbReference>
<dbReference type="PROSITE" id="PS51686">
    <property type="entry name" value="SAM_MT_RSMB_NOP"/>
    <property type="match status" value="1"/>
</dbReference>
<evidence type="ECO:0000256" key="7">
    <source>
        <dbReference type="ARBA" id="ARBA00022946"/>
    </source>
</evidence>
<dbReference type="Pfam" id="PF01189">
    <property type="entry name" value="Methyltr_RsmB-F"/>
    <property type="match status" value="1"/>
</dbReference>
<evidence type="ECO:0000256" key="1">
    <source>
        <dbReference type="ARBA" id="ARBA00004173"/>
    </source>
</evidence>
<dbReference type="PANTHER" id="PTHR22808:SF3">
    <property type="entry name" value="5-METHYLCYTOSINE RRNA METHYLTRANSFERASE NSUN4"/>
    <property type="match status" value="1"/>
</dbReference>
<dbReference type="GO" id="GO:0005762">
    <property type="term" value="C:mitochondrial large ribosomal subunit"/>
    <property type="evidence" value="ECO:0007669"/>
    <property type="project" value="TreeGrafter"/>
</dbReference>
<dbReference type="InterPro" id="IPR023267">
    <property type="entry name" value="RCMT"/>
</dbReference>
<evidence type="ECO:0000256" key="8">
    <source>
        <dbReference type="ARBA" id="ARBA00023128"/>
    </source>
</evidence>
<dbReference type="InterPro" id="IPR029063">
    <property type="entry name" value="SAM-dependent_MTases_sf"/>
</dbReference>
<dbReference type="SUPFAM" id="SSF53335">
    <property type="entry name" value="S-adenosyl-L-methionine-dependent methyltransferases"/>
    <property type="match status" value="1"/>
</dbReference>
<evidence type="ECO:0000256" key="11">
    <source>
        <dbReference type="PROSITE-ProRule" id="PRU01023"/>
    </source>
</evidence>
<feature type="binding site" evidence="11">
    <location>
        <position position="256"/>
    </location>
    <ligand>
        <name>S-adenosyl-L-methionine</name>
        <dbReference type="ChEBI" id="CHEBI:59789"/>
    </ligand>
</feature>
<gene>
    <name evidence="14" type="ORF">KP509_19G013900</name>
</gene>
<name>A0A8T2SJX2_CERRI</name>
<dbReference type="CDD" id="cd02440">
    <property type="entry name" value="AdoMet_MTases"/>
    <property type="match status" value="1"/>
</dbReference>
<feature type="domain" description="SAM-dependent MTase RsmB/NOP-type" evidence="13">
    <location>
        <begin position="84"/>
        <end position="369"/>
    </location>
</feature>
<evidence type="ECO:0000256" key="6">
    <source>
        <dbReference type="ARBA" id="ARBA00022884"/>
    </source>
</evidence>
<dbReference type="EMBL" id="CM035424">
    <property type="protein sequence ID" value="KAH7351781.1"/>
    <property type="molecule type" value="Genomic_DNA"/>
</dbReference>
<evidence type="ECO:0000256" key="12">
    <source>
        <dbReference type="SAM" id="MobiDB-lite"/>
    </source>
</evidence>